<accession>A0A845S7V4</accession>
<dbReference type="PANTHER" id="PTHR36573">
    <property type="entry name" value="INTERMEMBRANE PHOSPHOLIPID TRANSPORT SYSTEM BINDING PROTEIN MLAC"/>
    <property type="match status" value="1"/>
</dbReference>
<dbReference type="Gene3D" id="3.10.450.710">
    <property type="entry name" value="Tgt2/MlaC"/>
    <property type="match status" value="1"/>
</dbReference>
<name>A0A845S7V4_9PROT</name>
<feature type="non-terminal residue" evidence="1">
    <location>
        <position position="1"/>
    </location>
</feature>
<reference evidence="1 2" key="1">
    <citation type="submission" date="2018-10" db="EMBL/GenBank/DDBJ databases">
        <title>Iterative Subtractive Binning of Freshwater Chronoseries Metagenomes Recovers Nearly Complete Genomes from over Four Hundred Novel Species.</title>
        <authorList>
            <person name="Rodriguez-R L.M."/>
            <person name="Tsementzi D."/>
            <person name="Luo C."/>
            <person name="Konstantinidis K.T."/>
        </authorList>
    </citation>
    <scope>NUCLEOTIDE SEQUENCE [LARGE SCALE GENOMIC DNA]</scope>
    <source>
        <strain evidence="1">WB7_2B_003</strain>
    </source>
</reference>
<dbReference type="EMBL" id="RGGN01000089">
    <property type="protein sequence ID" value="NCU63009.1"/>
    <property type="molecule type" value="Genomic_DNA"/>
</dbReference>
<dbReference type="PANTHER" id="PTHR36573:SF1">
    <property type="entry name" value="INTERMEMBRANE PHOSPHOLIPID TRANSPORT SYSTEM BINDING PROTEIN MLAC"/>
    <property type="match status" value="1"/>
</dbReference>
<dbReference type="InterPro" id="IPR008869">
    <property type="entry name" value="MlaC/ttg2D"/>
</dbReference>
<organism evidence="1 2">
    <name type="scientific">Candidatus Fonsibacter lacus</name>
    <dbReference type="NCBI Taxonomy" id="2576439"/>
    <lineage>
        <taxon>Bacteria</taxon>
        <taxon>Pseudomonadati</taxon>
        <taxon>Pseudomonadota</taxon>
        <taxon>Alphaproteobacteria</taxon>
        <taxon>Candidatus Pelagibacterales</taxon>
        <taxon>Candidatus Pelagibacterales incertae sedis</taxon>
        <taxon>Candidatus Fonsibacter</taxon>
    </lineage>
</organism>
<evidence type="ECO:0000313" key="1">
    <source>
        <dbReference type="EMBL" id="NCU63009.1"/>
    </source>
</evidence>
<dbReference type="AlphaFoldDB" id="A0A845S7V4"/>
<proteinExistence type="predicted"/>
<dbReference type="Proteomes" id="UP000572953">
    <property type="component" value="Unassembled WGS sequence"/>
</dbReference>
<dbReference type="Pfam" id="PF05494">
    <property type="entry name" value="MlaC"/>
    <property type="match status" value="1"/>
</dbReference>
<protein>
    <submittedName>
        <fullName evidence="1">ABC transporter substrate-binding protein</fullName>
    </submittedName>
</protein>
<comment type="caution">
    <text evidence="1">The sequence shown here is derived from an EMBL/GenBank/DDBJ whole genome shotgun (WGS) entry which is preliminary data.</text>
</comment>
<dbReference type="InterPro" id="IPR042245">
    <property type="entry name" value="Tgt2/MlaC_sf"/>
</dbReference>
<evidence type="ECO:0000313" key="2">
    <source>
        <dbReference type="Proteomes" id="UP000572953"/>
    </source>
</evidence>
<gene>
    <name evidence="1" type="ORF">EBV78_02820</name>
</gene>
<sequence length="175" mass="19956">AESNAEAFVLKLTDEAKIIFNDKSLNKESRIKKLNDLSLKYLDLDALAGYTLGDYREKATNSERENFNKLFREYFIKNMSSKLNDFADQDLKVIDSKRINENNIIVSTKIFSKKDAQEIAVEWRIYIKDAKLLARDLVVEGLSLARTQKEEFASIIASKGFSGVISALENFNKSN</sequence>